<evidence type="ECO:0000256" key="11">
    <source>
        <dbReference type="ARBA" id="ARBA00023303"/>
    </source>
</evidence>
<keyword evidence="5 12" id="KW-0812">Transmembrane</keyword>
<dbReference type="InterPro" id="IPR001873">
    <property type="entry name" value="ENaC"/>
</dbReference>
<evidence type="ECO:0000256" key="1">
    <source>
        <dbReference type="ARBA" id="ARBA00004141"/>
    </source>
</evidence>
<evidence type="ECO:0000256" key="8">
    <source>
        <dbReference type="ARBA" id="ARBA00023065"/>
    </source>
</evidence>
<reference evidence="14" key="1">
    <citation type="submission" date="2021-12" db="EMBL/GenBank/DDBJ databases">
        <authorList>
            <person name="King R."/>
        </authorList>
    </citation>
    <scope>NUCLEOTIDE SEQUENCE</scope>
</reference>
<dbReference type="Gene3D" id="1.10.287.820">
    <property type="entry name" value="Acid-sensing ion channel domain"/>
    <property type="match status" value="1"/>
</dbReference>
<keyword evidence="4 12" id="KW-0894">Sodium channel</keyword>
<evidence type="ECO:0000256" key="3">
    <source>
        <dbReference type="ARBA" id="ARBA00022448"/>
    </source>
</evidence>
<protein>
    <submittedName>
        <fullName evidence="14">Uncharacterized protein</fullName>
    </submittedName>
</protein>
<dbReference type="AlphaFoldDB" id="A0A9N9R037"/>
<proteinExistence type="inferred from homology"/>
<evidence type="ECO:0000256" key="7">
    <source>
        <dbReference type="ARBA" id="ARBA00023053"/>
    </source>
</evidence>
<keyword evidence="11 12" id="KW-0407">Ion channel</keyword>
<evidence type="ECO:0000256" key="13">
    <source>
        <dbReference type="SAM" id="MobiDB-lite"/>
    </source>
</evidence>
<organism evidence="14 15">
    <name type="scientific">Diatraea saccharalis</name>
    <name type="common">sugarcane borer</name>
    <dbReference type="NCBI Taxonomy" id="40085"/>
    <lineage>
        <taxon>Eukaryota</taxon>
        <taxon>Metazoa</taxon>
        <taxon>Ecdysozoa</taxon>
        <taxon>Arthropoda</taxon>
        <taxon>Hexapoda</taxon>
        <taxon>Insecta</taxon>
        <taxon>Pterygota</taxon>
        <taxon>Neoptera</taxon>
        <taxon>Endopterygota</taxon>
        <taxon>Lepidoptera</taxon>
        <taxon>Glossata</taxon>
        <taxon>Ditrysia</taxon>
        <taxon>Pyraloidea</taxon>
        <taxon>Crambidae</taxon>
        <taxon>Crambinae</taxon>
        <taxon>Diatraea</taxon>
    </lineage>
</organism>
<evidence type="ECO:0000313" key="14">
    <source>
        <dbReference type="EMBL" id="CAG9786710.1"/>
    </source>
</evidence>
<evidence type="ECO:0000256" key="6">
    <source>
        <dbReference type="ARBA" id="ARBA00022989"/>
    </source>
</evidence>
<keyword evidence="9" id="KW-0472">Membrane</keyword>
<feature type="compositionally biased region" description="Low complexity" evidence="13">
    <location>
        <begin position="44"/>
        <end position="62"/>
    </location>
</feature>
<dbReference type="Pfam" id="PF00858">
    <property type="entry name" value="ASC"/>
    <property type="match status" value="1"/>
</dbReference>
<keyword evidence="6" id="KW-1133">Transmembrane helix</keyword>
<dbReference type="EMBL" id="OU893347">
    <property type="protein sequence ID" value="CAG9786710.1"/>
    <property type="molecule type" value="Genomic_DNA"/>
</dbReference>
<evidence type="ECO:0000256" key="10">
    <source>
        <dbReference type="ARBA" id="ARBA00023201"/>
    </source>
</evidence>
<feature type="region of interest" description="Disordered" evidence="13">
    <location>
        <begin position="42"/>
        <end position="76"/>
    </location>
</feature>
<dbReference type="Proteomes" id="UP001153714">
    <property type="component" value="Chromosome 16"/>
</dbReference>
<evidence type="ECO:0000313" key="15">
    <source>
        <dbReference type="Proteomes" id="UP001153714"/>
    </source>
</evidence>
<name>A0A9N9R037_9NEOP</name>
<dbReference type="GO" id="GO:0005272">
    <property type="term" value="F:sodium channel activity"/>
    <property type="evidence" value="ECO:0007669"/>
    <property type="project" value="UniProtKB-KW"/>
</dbReference>
<evidence type="ECO:0000256" key="9">
    <source>
        <dbReference type="ARBA" id="ARBA00023136"/>
    </source>
</evidence>
<evidence type="ECO:0000256" key="2">
    <source>
        <dbReference type="ARBA" id="ARBA00007193"/>
    </source>
</evidence>
<evidence type="ECO:0000256" key="5">
    <source>
        <dbReference type="ARBA" id="ARBA00022692"/>
    </source>
</evidence>
<reference evidence="14" key="2">
    <citation type="submission" date="2022-10" db="EMBL/GenBank/DDBJ databases">
        <authorList>
            <consortium name="ENA_rothamsted_submissions"/>
            <consortium name="culmorum"/>
            <person name="King R."/>
        </authorList>
    </citation>
    <scope>NUCLEOTIDE SEQUENCE</scope>
</reference>
<sequence>MLQQLRVIKYIKIIIDEIALAVSWTMDTVWYRFEVARPARKETSSSPQSLPVQSSPKSLPVQLSPQSRPVLPPSPQFSNSVSGGLLVVEFLGDEDCGELNCASIVAIFPPPGELPPQLDAGDDISPEIPKIISGKALSFSISAEERNKQRPKKTNWLILRRSLKVIGKEYCTQSSICGLKHLVNENTPYIERLNEVPNKKYNERQMMSLLFGLGKLYNPQTMNNYTAKETHDALGHYHVNDLMKSLQFSDAYDFPDSPSGSFAMQMINPNVQMTVSITASFTEASRDIQHVPVELRNCLFYDESSYLPFYTYSDCMLKCRMLFLLEKCNCTPFNVPKLAKSRTCDLTDVSCLDKYYVRPHKKNPPAELELDLVNGGLDCPMCYPTCSKTLYNFYFYNVKIYPEILNNDPDPERDDWL</sequence>
<keyword evidence="8 12" id="KW-0406">Ion transport</keyword>
<evidence type="ECO:0000256" key="4">
    <source>
        <dbReference type="ARBA" id="ARBA00022461"/>
    </source>
</evidence>
<keyword evidence="7" id="KW-0915">Sodium</keyword>
<gene>
    <name evidence="14" type="ORF">DIATSA_LOCUS4647</name>
</gene>
<evidence type="ECO:0000256" key="12">
    <source>
        <dbReference type="RuleBase" id="RU000679"/>
    </source>
</evidence>
<keyword evidence="10 12" id="KW-0739">Sodium transport</keyword>
<keyword evidence="3 12" id="KW-0813">Transport</keyword>
<dbReference type="GO" id="GO:0016020">
    <property type="term" value="C:membrane"/>
    <property type="evidence" value="ECO:0007669"/>
    <property type="project" value="UniProtKB-SubCell"/>
</dbReference>
<comment type="subcellular location">
    <subcellularLocation>
        <location evidence="1">Membrane</location>
        <topology evidence="1">Multi-pass membrane protein</topology>
    </subcellularLocation>
</comment>
<dbReference type="OrthoDB" id="8062007at2759"/>
<keyword evidence="15" id="KW-1185">Reference proteome</keyword>
<comment type="similarity">
    <text evidence="2 12">Belongs to the amiloride-sensitive sodium channel (TC 1.A.6) family.</text>
</comment>
<accession>A0A9N9R037</accession>